<dbReference type="Proteomes" id="UP000253831">
    <property type="component" value="Unassembled WGS sequence"/>
</dbReference>
<dbReference type="EMBL" id="QPGA01000019">
    <property type="protein sequence ID" value="RDE50474.1"/>
    <property type="molecule type" value="Genomic_DNA"/>
</dbReference>
<organism evidence="2 3">
    <name type="scientific">Candidatus Accumulibacter meliphilus</name>
    <dbReference type="NCBI Taxonomy" id="2211374"/>
    <lineage>
        <taxon>Bacteria</taxon>
        <taxon>Pseudomonadati</taxon>
        <taxon>Pseudomonadota</taxon>
        <taxon>Betaproteobacteria</taxon>
        <taxon>Candidatus Accumulibacter</taxon>
    </lineage>
</organism>
<gene>
    <name evidence="2" type="ORF">DVS81_11090</name>
</gene>
<sequence>MVTPPDCPQQNKDPRKLIREGSSQDQRRSAALDPAYAPVDGRTPAHGMVFAESYAASLKYFSATNQAAGDWTPFFSEDLSVRLAAVAIEDVDAYKLRIKFSADFLNDHDKQLASEELKDHLGFLYGSLGTLARQLDLLKEGLPVEIALKGILQNLIRSQLAPAFTRLIAYYKAGIRLALVNAVLPSPQLLILRAPVVDLTTVLSAGLSADWSKGGEWPAFVDAVEEDAAVYGDSAASIFVRINHCATHGLFKSVFEQFLKVFARTVSEAVSALNDTLTGWDRHQPHYALFLCFLRLLELVRADINTLTGRHLDFYYRQILLLKEKAAEPGHVHLLVELARQVSSHDLQAGQLFKAGKDDTGRDAFFASDRGLVVNRAKLAALKTLYRHRHGPEQVAAPAVVNHAGRLFASPMADSNDGLGAPLASAEESWHPFFNKIYADGELKEVRMPQAEVGFAIASHYLLMAGGQRTITLDFTLANDLTGFPDDQAGEVICLLTTVKGWQEVSLKNFKSEGEGSKLRLLAELSGEFPAITPYVGKIHGHGFATTLPMLLVKLRHDDRAYIYSQLQDVVLKQIDLQVKVSELRTLPVSNDFGPVDTAKPFQPFGASPVAGSSLIVGSVEAFQKKLSDVSLIVEWLAAPAVFPDSDPLPEVTISFLKNGSWEPPPIAADAVSVTAEEFSLTPKVDLAFLDAPDFAADEFYGTTSRHGFAKLLLSGGFGLDAYQAALIAYLRDVADATGIGDAAEPPKAPVGPTMTHLSMSYTASASLMVAAGAQAQFFHLAPFGHTEKHLNTNAPVHLLPRFTFQYDNQTELSEAEFYIGVQGLAPPQNLALLFQVADGTANPRVKKPERSPLVFWSYLSNNEWIAFAEDEVQDGSGELLNSGVVSFALPRQATDSNTLLPAGLFWIRAVVKEKSDAVCRLRLVAAQALAATFTDHGNSARFAASTLAAETISKLAQPDSAVKSVTQPFPSFGGRAAELPAAFHTRISERLRHKDRAIGLWDYERLVLEAFPEIYKVKCLDHTQYEPSDSGEGIYRELAPGHVTIVTIPELRFNYSHDRLRPYTSLGLLEKIAAFLQKRLSCFARVHVKNPEFEEVFVDFRVRLRAGFDESYYVNQLRQAITAFLSPWAFEGGGSPSFGGRMYKSVLINFVEEQPSVDYVTDFKLFHKTIVDGRAVSTEKDEVMGSKALSVLVSVPPDKHRVVAIKAAAESSTNAGCRCGS</sequence>
<evidence type="ECO:0000313" key="3">
    <source>
        <dbReference type="Proteomes" id="UP000253831"/>
    </source>
</evidence>
<reference evidence="2 3" key="1">
    <citation type="submission" date="2018-05" db="EMBL/GenBank/DDBJ databases">
        <title>Integrated omic analyses show evidence that a Ca. Accumulibacter phosphatis strain performs denitrification under micro-aerobic conditions.</title>
        <authorList>
            <person name="Camejo P.Y."/>
            <person name="Katherine M.D."/>
            <person name="Daniel N.R."/>
        </authorList>
    </citation>
    <scope>NUCLEOTIDE SEQUENCE [LARGE SCALE GENOMIC DNA]</scope>
    <source>
        <strain evidence="2">UW-LDO-IC</strain>
    </source>
</reference>
<evidence type="ECO:0000256" key="1">
    <source>
        <dbReference type="SAM" id="MobiDB-lite"/>
    </source>
</evidence>
<dbReference type="AlphaFoldDB" id="A0A369XKM1"/>
<proteinExistence type="predicted"/>
<protein>
    <submittedName>
        <fullName evidence="2">Uncharacterized protein</fullName>
    </submittedName>
</protein>
<name>A0A369XKM1_9PROT</name>
<evidence type="ECO:0000313" key="2">
    <source>
        <dbReference type="EMBL" id="RDE50474.1"/>
    </source>
</evidence>
<accession>A0A369XKM1</accession>
<comment type="caution">
    <text evidence="2">The sequence shown here is derived from an EMBL/GenBank/DDBJ whole genome shotgun (WGS) entry which is preliminary data.</text>
</comment>
<feature type="region of interest" description="Disordered" evidence="1">
    <location>
        <begin position="1"/>
        <end position="37"/>
    </location>
</feature>